<dbReference type="EMBL" id="JXXN02021977">
    <property type="protein sequence ID" value="THD17941.1"/>
    <property type="molecule type" value="Genomic_DNA"/>
</dbReference>
<dbReference type="AlphaFoldDB" id="A0A4E0QXQ7"/>
<feature type="compositionally biased region" description="Polar residues" evidence="1">
    <location>
        <begin position="73"/>
        <end position="87"/>
    </location>
</feature>
<feature type="compositionally biased region" description="Basic residues" evidence="1">
    <location>
        <begin position="90"/>
        <end position="100"/>
    </location>
</feature>
<keyword evidence="3" id="KW-1185">Reference proteome</keyword>
<feature type="region of interest" description="Disordered" evidence="1">
    <location>
        <begin position="73"/>
        <end position="127"/>
    </location>
</feature>
<organism evidence="2 3">
    <name type="scientific">Fasciola hepatica</name>
    <name type="common">Liver fluke</name>
    <dbReference type="NCBI Taxonomy" id="6192"/>
    <lineage>
        <taxon>Eukaryota</taxon>
        <taxon>Metazoa</taxon>
        <taxon>Spiralia</taxon>
        <taxon>Lophotrochozoa</taxon>
        <taxon>Platyhelminthes</taxon>
        <taxon>Trematoda</taxon>
        <taxon>Digenea</taxon>
        <taxon>Plagiorchiida</taxon>
        <taxon>Echinostomata</taxon>
        <taxon>Echinostomatoidea</taxon>
        <taxon>Fasciolidae</taxon>
        <taxon>Fasciola</taxon>
    </lineage>
</organism>
<protein>
    <submittedName>
        <fullName evidence="2">Uncharacterized protein</fullName>
    </submittedName>
</protein>
<accession>A0A4E0QXQ7</accession>
<evidence type="ECO:0000313" key="3">
    <source>
        <dbReference type="Proteomes" id="UP000230066"/>
    </source>
</evidence>
<sequence>MPKPPITQTHSPADFPSTTAVTVHHTSRHPSTTTATVVQCGVLGPGSSSALLSPKLGEDGGHIQTNRIAAHRSTATESFHQPELTDSSKSHGRHARRAVRRSGNAGGWRSGDRSGRGGTVTGPGDLLIGVNATGASVPSKSVTRSHNLAERDPQAFFRILSDKLQRVLDNQTATERLDQLMIEVRFTHSIQLLFLL</sequence>
<comment type="caution">
    <text evidence="2">The sequence shown here is derived from an EMBL/GenBank/DDBJ whole genome shotgun (WGS) entry which is preliminary data.</text>
</comment>
<evidence type="ECO:0000313" key="2">
    <source>
        <dbReference type="EMBL" id="THD17941.1"/>
    </source>
</evidence>
<reference evidence="2" key="1">
    <citation type="submission" date="2019-03" db="EMBL/GenBank/DDBJ databases">
        <title>Improved annotation for the trematode Fasciola hepatica.</title>
        <authorList>
            <person name="Choi Y.-J."/>
            <person name="Martin J."/>
            <person name="Mitreva M."/>
        </authorList>
    </citation>
    <scope>NUCLEOTIDE SEQUENCE [LARGE SCALE GENOMIC DNA]</scope>
</reference>
<name>A0A4E0QXQ7_FASHE</name>
<evidence type="ECO:0000256" key="1">
    <source>
        <dbReference type="SAM" id="MobiDB-lite"/>
    </source>
</evidence>
<proteinExistence type="predicted"/>
<gene>
    <name evidence="2" type="ORF">D915_011228</name>
</gene>
<dbReference type="Proteomes" id="UP000230066">
    <property type="component" value="Unassembled WGS sequence"/>
</dbReference>